<dbReference type="Proteomes" id="UP000291591">
    <property type="component" value="Unassembled WGS sequence"/>
</dbReference>
<dbReference type="InterPro" id="IPR029479">
    <property type="entry name" value="Nitroreductase"/>
</dbReference>
<protein>
    <submittedName>
        <fullName evidence="5">Nitroreductase</fullName>
    </submittedName>
</protein>
<evidence type="ECO:0000259" key="4">
    <source>
        <dbReference type="Pfam" id="PF00881"/>
    </source>
</evidence>
<evidence type="ECO:0000313" key="5">
    <source>
        <dbReference type="EMBL" id="RZT84827.1"/>
    </source>
</evidence>
<reference evidence="5 6" key="1">
    <citation type="submission" date="2019-02" db="EMBL/GenBank/DDBJ databases">
        <title>Sequencing the genomes of 1000 actinobacteria strains.</title>
        <authorList>
            <person name="Klenk H.-P."/>
        </authorList>
    </citation>
    <scope>NUCLEOTIDE SEQUENCE [LARGE SCALE GENOMIC DNA]</scope>
    <source>
        <strain evidence="5 6">DSM 45779</strain>
    </source>
</reference>
<sequence>MAALTQASTSDLATAMRTTGTCRYFRPDPVPDEVLHSAFDDARFGPQGGNRQPVRWIVVRSAERKQALADLYLPMWKGYLEAVTGGTVEAKALPRTVADADHFAEHLADAPAIVVVCAELSGLHPTDHELGRLSVVGGASIYPVMQNFCLSLRAQGVASAVTTLLCHHEPAVRELLEIPDEFITAAHVAVGYPEKPFPTRLTRTPVAEAVSSETFGTPLFRS</sequence>
<evidence type="ECO:0000256" key="3">
    <source>
        <dbReference type="ARBA" id="ARBA00023002"/>
    </source>
</evidence>
<dbReference type="AlphaFoldDB" id="A0A4Q7USH5"/>
<evidence type="ECO:0000313" key="6">
    <source>
        <dbReference type="Proteomes" id="UP000291591"/>
    </source>
</evidence>
<dbReference type="Gene3D" id="3.40.109.10">
    <property type="entry name" value="NADH Oxidase"/>
    <property type="match status" value="1"/>
</dbReference>
<keyword evidence="6" id="KW-1185">Reference proteome</keyword>
<keyword evidence="1" id="KW-0285">Flavoprotein</keyword>
<dbReference type="SUPFAM" id="SSF55469">
    <property type="entry name" value="FMN-dependent nitroreductase-like"/>
    <property type="match status" value="1"/>
</dbReference>
<proteinExistence type="predicted"/>
<dbReference type="GO" id="GO:0016491">
    <property type="term" value="F:oxidoreductase activity"/>
    <property type="evidence" value="ECO:0007669"/>
    <property type="project" value="UniProtKB-KW"/>
</dbReference>
<comment type="caution">
    <text evidence="5">The sequence shown here is derived from an EMBL/GenBank/DDBJ whole genome shotgun (WGS) entry which is preliminary data.</text>
</comment>
<name>A0A4Q7USH5_PSEST</name>
<keyword evidence="2" id="KW-0288">FMN</keyword>
<dbReference type="RefSeq" id="WP_130289380.1">
    <property type="nucleotide sequence ID" value="NZ_SHKL01000001.1"/>
</dbReference>
<feature type="domain" description="Nitroreductase" evidence="4">
    <location>
        <begin position="21"/>
        <end position="192"/>
    </location>
</feature>
<evidence type="ECO:0000256" key="2">
    <source>
        <dbReference type="ARBA" id="ARBA00022643"/>
    </source>
</evidence>
<dbReference type="InterPro" id="IPR050627">
    <property type="entry name" value="Nitroreductase/BluB"/>
</dbReference>
<dbReference type="PANTHER" id="PTHR23026:SF90">
    <property type="entry name" value="IODOTYROSINE DEIODINASE 1"/>
    <property type="match status" value="1"/>
</dbReference>
<dbReference type="EMBL" id="SHKL01000001">
    <property type="protein sequence ID" value="RZT84827.1"/>
    <property type="molecule type" value="Genomic_DNA"/>
</dbReference>
<gene>
    <name evidence="5" type="ORF">EV383_1683</name>
</gene>
<evidence type="ECO:0000256" key="1">
    <source>
        <dbReference type="ARBA" id="ARBA00022630"/>
    </source>
</evidence>
<dbReference type="PANTHER" id="PTHR23026">
    <property type="entry name" value="NADPH NITROREDUCTASE"/>
    <property type="match status" value="1"/>
</dbReference>
<dbReference type="Pfam" id="PF00881">
    <property type="entry name" value="Nitroreductase"/>
    <property type="match status" value="1"/>
</dbReference>
<dbReference type="OrthoDB" id="3774920at2"/>
<keyword evidence="3" id="KW-0560">Oxidoreductase</keyword>
<accession>A0A4Q7USH5</accession>
<organism evidence="5 6">
    <name type="scientific">Pseudonocardia sediminis</name>
    <dbReference type="NCBI Taxonomy" id="1397368"/>
    <lineage>
        <taxon>Bacteria</taxon>
        <taxon>Bacillati</taxon>
        <taxon>Actinomycetota</taxon>
        <taxon>Actinomycetes</taxon>
        <taxon>Pseudonocardiales</taxon>
        <taxon>Pseudonocardiaceae</taxon>
        <taxon>Pseudonocardia</taxon>
    </lineage>
</organism>
<dbReference type="CDD" id="cd02062">
    <property type="entry name" value="Nitro_FMN_reductase"/>
    <property type="match status" value="1"/>
</dbReference>
<dbReference type="InterPro" id="IPR000415">
    <property type="entry name" value="Nitroreductase-like"/>
</dbReference>